<organism evidence="2 3">
    <name type="scientific">Liparis tanakae</name>
    <name type="common">Tanaka's snailfish</name>
    <dbReference type="NCBI Taxonomy" id="230148"/>
    <lineage>
        <taxon>Eukaryota</taxon>
        <taxon>Metazoa</taxon>
        <taxon>Chordata</taxon>
        <taxon>Craniata</taxon>
        <taxon>Vertebrata</taxon>
        <taxon>Euteleostomi</taxon>
        <taxon>Actinopterygii</taxon>
        <taxon>Neopterygii</taxon>
        <taxon>Teleostei</taxon>
        <taxon>Neoteleostei</taxon>
        <taxon>Acanthomorphata</taxon>
        <taxon>Eupercaria</taxon>
        <taxon>Perciformes</taxon>
        <taxon>Cottioidei</taxon>
        <taxon>Cottales</taxon>
        <taxon>Liparidae</taxon>
        <taxon>Liparis</taxon>
    </lineage>
</organism>
<evidence type="ECO:0000256" key="1">
    <source>
        <dbReference type="SAM" id="MobiDB-lite"/>
    </source>
</evidence>
<comment type="caution">
    <text evidence="2">The sequence shown here is derived from an EMBL/GenBank/DDBJ whole genome shotgun (WGS) entry which is preliminary data.</text>
</comment>
<name>A0A4Z2ISM6_9TELE</name>
<evidence type="ECO:0000313" key="3">
    <source>
        <dbReference type="Proteomes" id="UP000314294"/>
    </source>
</evidence>
<keyword evidence="3" id="KW-1185">Reference proteome</keyword>
<sequence length="160" mass="16502">MEGQKYSTKKGENNVDGCEGGETSEAWLKGRPPVLWVGGLVSAWGLGISPPVLPSNCQIETGIDANWQASACGSATICGVGAGQGAGGTSGAPRPCGNDPARLTQRSHLGDRCSFPKTDGVLLRPGSWAGSLQANRAAIRAAVECFQQWEPHGGDSRVAL</sequence>
<accession>A0A4Z2ISM6</accession>
<protein>
    <submittedName>
        <fullName evidence="2">Uncharacterized protein</fullName>
    </submittedName>
</protein>
<reference evidence="2 3" key="1">
    <citation type="submission" date="2019-03" db="EMBL/GenBank/DDBJ databases">
        <title>First draft genome of Liparis tanakae, snailfish: a comprehensive survey of snailfish specific genes.</title>
        <authorList>
            <person name="Kim W."/>
            <person name="Song I."/>
            <person name="Jeong J.-H."/>
            <person name="Kim D."/>
            <person name="Kim S."/>
            <person name="Ryu S."/>
            <person name="Song J.Y."/>
            <person name="Lee S.K."/>
        </authorList>
    </citation>
    <scope>NUCLEOTIDE SEQUENCE [LARGE SCALE GENOMIC DNA]</scope>
    <source>
        <tissue evidence="2">Muscle</tissue>
    </source>
</reference>
<proteinExistence type="predicted"/>
<feature type="region of interest" description="Disordered" evidence="1">
    <location>
        <begin position="1"/>
        <end position="24"/>
    </location>
</feature>
<dbReference type="AlphaFoldDB" id="A0A4Z2ISM6"/>
<dbReference type="Proteomes" id="UP000314294">
    <property type="component" value="Unassembled WGS sequence"/>
</dbReference>
<dbReference type="EMBL" id="SRLO01000050">
    <property type="protein sequence ID" value="TNN80905.1"/>
    <property type="molecule type" value="Genomic_DNA"/>
</dbReference>
<gene>
    <name evidence="2" type="ORF">EYF80_008910</name>
</gene>
<evidence type="ECO:0000313" key="2">
    <source>
        <dbReference type="EMBL" id="TNN80905.1"/>
    </source>
</evidence>